<comment type="similarity">
    <text evidence="1">Belongs to the peptidase C40 family.</text>
</comment>
<dbReference type="InterPro" id="IPR051202">
    <property type="entry name" value="Peptidase_C40"/>
</dbReference>
<evidence type="ECO:0000313" key="8">
    <source>
        <dbReference type="EMBL" id="MEI4832235.1"/>
    </source>
</evidence>
<proteinExistence type="inferred from homology"/>
<dbReference type="Proteomes" id="UP001367922">
    <property type="component" value="Unassembled WGS sequence"/>
</dbReference>
<dbReference type="PROSITE" id="PS51935">
    <property type="entry name" value="NLPC_P60"/>
    <property type="match status" value="1"/>
</dbReference>
<keyword evidence="2" id="KW-0645">Protease</keyword>
<dbReference type="SUPFAM" id="SSF69360">
    <property type="entry name" value="Cell wall binding repeat"/>
    <property type="match status" value="1"/>
</dbReference>
<evidence type="ECO:0000256" key="2">
    <source>
        <dbReference type="ARBA" id="ARBA00022670"/>
    </source>
</evidence>
<name>A0ABU8G1V3_9BACI</name>
<dbReference type="Gene3D" id="2.10.270.10">
    <property type="entry name" value="Cholin Binding"/>
    <property type="match status" value="3"/>
</dbReference>
<dbReference type="InterPro" id="IPR018337">
    <property type="entry name" value="Cell_wall/Cho-bd_repeat"/>
</dbReference>
<evidence type="ECO:0000259" key="7">
    <source>
        <dbReference type="PROSITE" id="PS51935"/>
    </source>
</evidence>
<comment type="caution">
    <text evidence="8">The sequence shown here is derived from an EMBL/GenBank/DDBJ whole genome shotgun (WGS) entry which is preliminary data.</text>
</comment>
<evidence type="ECO:0000256" key="5">
    <source>
        <dbReference type="ARBA" id="ARBA00022807"/>
    </source>
</evidence>
<dbReference type="PANTHER" id="PTHR47053:SF1">
    <property type="entry name" value="MUREIN DD-ENDOPEPTIDASE MEPH-RELATED"/>
    <property type="match status" value="1"/>
</dbReference>
<dbReference type="InterPro" id="IPR000064">
    <property type="entry name" value="NLP_P60_dom"/>
</dbReference>
<keyword evidence="9" id="KW-1185">Reference proteome</keyword>
<feature type="repeat" description="Cell wall-binding" evidence="6">
    <location>
        <begin position="47"/>
        <end position="66"/>
    </location>
</feature>
<feature type="repeat" description="Cell wall-binding" evidence="6">
    <location>
        <begin position="133"/>
        <end position="152"/>
    </location>
</feature>
<evidence type="ECO:0000256" key="1">
    <source>
        <dbReference type="ARBA" id="ARBA00007074"/>
    </source>
</evidence>
<dbReference type="Gene3D" id="3.90.1720.10">
    <property type="entry name" value="endopeptidase domain like (from Nostoc punctiforme)"/>
    <property type="match status" value="1"/>
</dbReference>
<reference evidence="8 9" key="1">
    <citation type="submission" date="2024-01" db="EMBL/GenBank/DDBJ databases">
        <title>Seven novel Bacillus-like species.</title>
        <authorList>
            <person name="Liu G."/>
        </authorList>
    </citation>
    <scope>NUCLEOTIDE SEQUENCE [LARGE SCALE GENOMIC DNA]</scope>
    <source>
        <strain evidence="8 9">FJAT-53711</strain>
    </source>
</reference>
<dbReference type="InterPro" id="IPR038765">
    <property type="entry name" value="Papain-like_cys_pep_sf"/>
</dbReference>
<dbReference type="SUPFAM" id="SSF54001">
    <property type="entry name" value="Cysteine proteinases"/>
    <property type="match status" value="1"/>
</dbReference>
<dbReference type="PROSITE" id="PS51170">
    <property type="entry name" value="CW"/>
    <property type="match status" value="3"/>
</dbReference>
<keyword evidence="5" id="KW-0788">Thiol protease</keyword>
<evidence type="ECO:0000256" key="6">
    <source>
        <dbReference type="PROSITE-ProRule" id="PRU00591"/>
    </source>
</evidence>
<gene>
    <name evidence="8" type="ORF">WAX78_22880</name>
</gene>
<dbReference type="PANTHER" id="PTHR47053">
    <property type="entry name" value="MUREIN DD-ENDOPEPTIDASE MEPH-RELATED"/>
    <property type="match status" value="1"/>
</dbReference>
<accession>A0ABU8G1V3</accession>
<feature type="domain" description="NlpC/P60" evidence="7">
    <location>
        <begin position="240"/>
        <end position="359"/>
    </location>
</feature>
<keyword evidence="4" id="KW-0378">Hydrolase</keyword>
<evidence type="ECO:0000256" key="3">
    <source>
        <dbReference type="ARBA" id="ARBA00022737"/>
    </source>
</evidence>
<keyword evidence="3" id="KW-0677">Repeat</keyword>
<evidence type="ECO:0000313" key="9">
    <source>
        <dbReference type="Proteomes" id="UP001367922"/>
    </source>
</evidence>
<dbReference type="Pfam" id="PF01473">
    <property type="entry name" value="Choline_bind_1"/>
    <property type="match status" value="4"/>
</dbReference>
<organism evidence="8 9">
    <name type="scientific">Bacillus yunxiaonensis</name>
    <dbReference type="NCBI Taxonomy" id="3127665"/>
    <lineage>
        <taxon>Bacteria</taxon>
        <taxon>Bacillati</taxon>
        <taxon>Bacillota</taxon>
        <taxon>Bacilli</taxon>
        <taxon>Bacillales</taxon>
        <taxon>Bacillaceae</taxon>
        <taxon>Bacillus</taxon>
    </lineage>
</organism>
<feature type="repeat" description="Cell wall-binding" evidence="6">
    <location>
        <begin position="176"/>
        <end position="195"/>
    </location>
</feature>
<evidence type="ECO:0000256" key="4">
    <source>
        <dbReference type="ARBA" id="ARBA00022801"/>
    </source>
</evidence>
<protein>
    <submittedName>
        <fullName evidence="8">NlpC/P60 family protein</fullName>
    </submittedName>
</protein>
<dbReference type="Pfam" id="PF00877">
    <property type="entry name" value="NLPC_P60"/>
    <property type="match status" value="1"/>
</dbReference>
<dbReference type="RefSeq" id="WP_336484367.1">
    <property type="nucleotide sequence ID" value="NZ_JBAWSV010000011.1"/>
</dbReference>
<sequence>MSAPLTAFANGEDKLQPVKEAANQLGWVQLENGAWVYYIDNNQGRVMNDWKYIDGGWYQFDGNGYLVNKTGWEKLNGQWMYYEGQKGIVTNNWKNVDGRWYQFDSTGYLVNKTGWEKLNGQWMYYEGTNGIVTTAWKYIDGGWYQFDGNGYLEVQEGWQKLNGKWVYYQGDKGIVVNSWKKIDGRWYQFDGNGYLEVQEGWQKLNGKWVYYVPGNYGLATNEKLTIEGVSYSFDGNGYWVNTANGIVELAKRQLGTPYQWGGSAPGGFDCSGFIYYVFSRNGYSISRMDVASYWDRAREVSTPQPGDLVFLQNTYKAGPSHMGIYIGNGKYIHADNDGVRTASVNDWYTSNHFLGYGRF</sequence>
<dbReference type="EMBL" id="JBAWSV010000011">
    <property type="protein sequence ID" value="MEI4832235.1"/>
    <property type="molecule type" value="Genomic_DNA"/>
</dbReference>